<dbReference type="EMBL" id="JBFNQD010000001">
    <property type="protein sequence ID" value="MEW9304740.1"/>
    <property type="molecule type" value="Genomic_DNA"/>
</dbReference>
<name>A0ABV3PGJ9_9HYPH</name>
<keyword evidence="2" id="KW-1185">Reference proteome</keyword>
<accession>A0ABV3PGJ9</accession>
<evidence type="ECO:0008006" key="3">
    <source>
        <dbReference type="Google" id="ProtNLM"/>
    </source>
</evidence>
<dbReference type="Proteomes" id="UP001555786">
    <property type="component" value="Unassembled WGS sequence"/>
</dbReference>
<sequence>MVAYSFQKRFAAPIERGTKVGTIRADRKRHAYAGEPMQLYVSMRTRYCRLLGAPRCTAVNPITLDFQNNRVTVGGVTLTGWSQLQAFARGDGFEDWADMRAFWAENHPATPVFSGIQLLWDRDHFIRRAAI</sequence>
<reference evidence="1 2" key="1">
    <citation type="submission" date="2024-07" db="EMBL/GenBank/DDBJ databases">
        <title>Description of Labrys sedimenti sp. nov., isolated from a diclofenac-degrading enrichment culture.</title>
        <authorList>
            <person name="Tancsics A."/>
            <person name="Csepanyi A."/>
        </authorList>
    </citation>
    <scope>NUCLEOTIDE SEQUENCE [LARGE SCALE GENOMIC DNA]</scope>
    <source>
        <strain evidence="1 2">LMG 23578</strain>
    </source>
</reference>
<gene>
    <name evidence="1" type="ORF">ABXS05_04280</name>
</gene>
<organism evidence="1 2">
    <name type="scientific">Labrys neptuniae</name>
    <dbReference type="NCBI Taxonomy" id="376174"/>
    <lineage>
        <taxon>Bacteria</taxon>
        <taxon>Pseudomonadati</taxon>
        <taxon>Pseudomonadota</taxon>
        <taxon>Alphaproteobacteria</taxon>
        <taxon>Hyphomicrobiales</taxon>
        <taxon>Xanthobacteraceae</taxon>
        <taxon>Labrys</taxon>
    </lineage>
</organism>
<proteinExistence type="predicted"/>
<comment type="caution">
    <text evidence="1">The sequence shown here is derived from an EMBL/GenBank/DDBJ whole genome shotgun (WGS) entry which is preliminary data.</text>
</comment>
<protein>
    <recommendedName>
        <fullName evidence="3">ASCH domain-containing protein</fullName>
    </recommendedName>
</protein>
<evidence type="ECO:0000313" key="2">
    <source>
        <dbReference type="Proteomes" id="UP001555786"/>
    </source>
</evidence>
<evidence type="ECO:0000313" key="1">
    <source>
        <dbReference type="EMBL" id="MEW9304740.1"/>
    </source>
</evidence>
<dbReference type="RefSeq" id="WP_367623046.1">
    <property type="nucleotide sequence ID" value="NZ_JBFNQD010000001.1"/>
</dbReference>